<dbReference type="OrthoDB" id="5112469at2"/>
<dbReference type="KEGG" id="rrz:CS378_11680"/>
<dbReference type="PROSITE" id="PS50977">
    <property type="entry name" value="HTH_TETR_2"/>
    <property type="match status" value="1"/>
</dbReference>
<evidence type="ECO:0000259" key="6">
    <source>
        <dbReference type="PROSITE" id="PS50977"/>
    </source>
</evidence>
<keyword evidence="1" id="KW-0805">Transcription regulation</keyword>
<dbReference type="GO" id="GO:0003700">
    <property type="term" value="F:DNA-binding transcription factor activity"/>
    <property type="evidence" value="ECO:0007669"/>
    <property type="project" value="TreeGrafter"/>
</dbReference>
<dbReference type="InterPro" id="IPR009057">
    <property type="entry name" value="Homeodomain-like_sf"/>
</dbReference>
<dbReference type="Proteomes" id="UP000042997">
    <property type="component" value="Unassembled WGS sequence"/>
</dbReference>
<dbReference type="InterPro" id="IPR050109">
    <property type="entry name" value="HTH-type_TetR-like_transc_reg"/>
</dbReference>
<feature type="domain" description="HTH tetR-type" evidence="6">
    <location>
        <begin position="34"/>
        <end position="94"/>
    </location>
</feature>
<dbReference type="Pfam" id="PF00440">
    <property type="entry name" value="TetR_N"/>
    <property type="match status" value="1"/>
</dbReference>
<dbReference type="Gene3D" id="1.10.357.10">
    <property type="entry name" value="Tetracycline Repressor, domain 2"/>
    <property type="match status" value="1"/>
</dbReference>
<dbReference type="EMBL" id="CCSD01000030">
    <property type="protein sequence ID" value="CDZ87093.1"/>
    <property type="molecule type" value="Genomic_DNA"/>
</dbReference>
<feature type="compositionally biased region" description="Polar residues" evidence="5">
    <location>
        <begin position="1"/>
        <end position="11"/>
    </location>
</feature>
<evidence type="ECO:0000313" key="8">
    <source>
        <dbReference type="Proteomes" id="UP000042997"/>
    </source>
</evidence>
<evidence type="ECO:0000313" key="7">
    <source>
        <dbReference type="EMBL" id="CDZ87093.1"/>
    </source>
</evidence>
<feature type="region of interest" description="Disordered" evidence="5">
    <location>
        <begin position="1"/>
        <end position="36"/>
    </location>
</feature>
<dbReference type="AlphaFoldDB" id="A0A098BEG3"/>
<organism evidence="7 8">
    <name type="scientific">Rhodococcus ruber</name>
    <dbReference type="NCBI Taxonomy" id="1830"/>
    <lineage>
        <taxon>Bacteria</taxon>
        <taxon>Bacillati</taxon>
        <taxon>Actinomycetota</taxon>
        <taxon>Actinomycetes</taxon>
        <taxon>Mycobacteriales</taxon>
        <taxon>Nocardiaceae</taxon>
        <taxon>Rhodococcus</taxon>
    </lineage>
</organism>
<dbReference type="PRINTS" id="PR00455">
    <property type="entry name" value="HTHTETR"/>
</dbReference>
<dbReference type="InterPro" id="IPR001647">
    <property type="entry name" value="HTH_TetR"/>
</dbReference>
<protein>
    <submittedName>
        <fullName evidence="7">Bacterial regulatory s, tetR family protein</fullName>
    </submittedName>
</protein>
<dbReference type="Gene3D" id="1.10.10.60">
    <property type="entry name" value="Homeodomain-like"/>
    <property type="match status" value="1"/>
</dbReference>
<feature type="DNA-binding region" description="H-T-H motif" evidence="4">
    <location>
        <begin position="57"/>
        <end position="76"/>
    </location>
</feature>
<dbReference type="SUPFAM" id="SSF48498">
    <property type="entry name" value="Tetracyclin repressor-like, C-terminal domain"/>
    <property type="match status" value="1"/>
</dbReference>
<evidence type="ECO:0000256" key="4">
    <source>
        <dbReference type="PROSITE-ProRule" id="PRU00335"/>
    </source>
</evidence>
<dbReference type="RefSeq" id="WP_082061197.1">
    <property type="nucleotide sequence ID" value="NZ_CP024315.1"/>
</dbReference>
<sequence>MAVQNGSQSDTEPARVATSLRPAQQEAPTTQRGRRTRGALVAAARELFEERGFRETRISDIAERSGTSYGTFYHYFETKESVLNELFTMVAGEMFSASQMNSNVPDDAISKIEAANRQYIAAAARNAWLVAVIDEMAIRDPQFRDLKLQIRDLFLRRNEAGIRRLQEEGVVDSRLDAEIAAAALGGMVEHFTQMWFIHGVKFDEEAAVLTLTQLWAQALGLRFDRADA</sequence>
<evidence type="ECO:0000256" key="5">
    <source>
        <dbReference type="SAM" id="MobiDB-lite"/>
    </source>
</evidence>
<keyword evidence="2 4" id="KW-0238">DNA-binding</keyword>
<dbReference type="PANTHER" id="PTHR30055">
    <property type="entry name" value="HTH-TYPE TRANSCRIPTIONAL REGULATOR RUTR"/>
    <property type="match status" value="1"/>
</dbReference>
<evidence type="ECO:0000256" key="1">
    <source>
        <dbReference type="ARBA" id="ARBA00023015"/>
    </source>
</evidence>
<dbReference type="InterPro" id="IPR036271">
    <property type="entry name" value="Tet_transcr_reg_TetR-rel_C_sf"/>
</dbReference>
<dbReference type="SUPFAM" id="SSF46689">
    <property type="entry name" value="Homeodomain-like"/>
    <property type="match status" value="1"/>
</dbReference>
<evidence type="ECO:0000256" key="3">
    <source>
        <dbReference type="ARBA" id="ARBA00023163"/>
    </source>
</evidence>
<name>A0A098BEG3_9NOCA</name>
<dbReference type="PANTHER" id="PTHR30055:SF234">
    <property type="entry name" value="HTH-TYPE TRANSCRIPTIONAL REGULATOR BETI"/>
    <property type="match status" value="1"/>
</dbReference>
<dbReference type="GO" id="GO:0000976">
    <property type="term" value="F:transcription cis-regulatory region binding"/>
    <property type="evidence" value="ECO:0007669"/>
    <property type="project" value="TreeGrafter"/>
</dbReference>
<proteinExistence type="predicted"/>
<reference evidence="7 8" key="1">
    <citation type="journal article" date="2014" name="Genome Announc.">
        <title>Draft Genome Sequence of Propane- and Butane-Oxidizing Actinobacterium Rhodococcus ruber IEGM 231.</title>
        <authorList>
            <person name="Ivshina I.B."/>
            <person name="Kuyukina M.S."/>
            <person name="Krivoruchko A.V."/>
            <person name="Barbe V."/>
            <person name="Fischer C."/>
        </authorList>
    </citation>
    <scope>NUCLEOTIDE SEQUENCE [LARGE SCALE GENOMIC DNA]</scope>
</reference>
<evidence type="ECO:0000256" key="2">
    <source>
        <dbReference type="ARBA" id="ARBA00023125"/>
    </source>
</evidence>
<gene>
    <name evidence="7" type="ORF">RHRU231_210019</name>
</gene>
<accession>A0A098BEG3</accession>
<keyword evidence="3" id="KW-0804">Transcription</keyword>